<dbReference type="EMBL" id="CP071182">
    <property type="protein sequence ID" value="QSO47475.1"/>
    <property type="molecule type" value="Genomic_DNA"/>
</dbReference>
<dbReference type="SUPFAM" id="SSF81301">
    <property type="entry name" value="Nucleotidyltransferase"/>
    <property type="match status" value="1"/>
</dbReference>
<dbReference type="Proteomes" id="UP000663505">
    <property type="component" value="Chromosome"/>
</dbReference>
<accession>A0A9X7VZI3</accession>
<dbReference type="KEGG" id="afx:JZ786_24345"/>
<dbReference type="AlphaFoldDB" id="A0A9X7VZI3"/>
<protein>
    <recommendedName>
        <fullName evidence="3">UbiD family decarboxylase</fullName>
    </recommendedName>
</protein>
<reference evidence="1 2" key="1">
    <citation type="submission" date="2021-02" db="EMBL/GenBank/DDBJ databases">
        <title>Alicyclobacillus curvatus sp. nov. and Alicyclobacillus mengziensis sp. nov., two acidophilic bacteria isolated from acid mine drainage.</title>
        <authorList>
            <person name="Huang Y."/>
        </authorList>
    </citation>
    <scope>NUCLEOTIDE SEQUENCE [LARGE SCALE GENOMIC DNA]</scope>
    <source>
        <strain evidence="1 2">S30H14</strain>
    </source>
</reference>
<evidence type="ECO:0000313" key="1">
    <source>
        <dbReference type="EMBL" id="QSO47475.1"/>
    </source>
</evidence>
<evidence type="ECO:0000313" key="2">
    <source>
        <dbReference type="Proteomes" id="UP000663505"/>
    </source>
</evidence>
<gene>
    <name evidence="1" type="ORF">JZ786_24345</name>
</gene>
<sequence>MMDSESSSDFERVVENTTAKLHALESQPESFERTMKAVASITTCLMSAGIQPIIVGGHAVELYTFSSYTTKDVDLVLEGYQKAGDILERLGFTKIPGSRHWYCEALDLPIEIPDTILEGSYERISKVAVGDDEVYVISIEDLLIDRLRAGVFWKSTIDMEQAEALLRSYANKLDLQYLDQATNSSNVEKNIYEDWINLKNKLKELAD</sequence>
<keyword evidence="2" id="KW-1185">Reference proteome</keyword>
<proteinExistence type="predicted"/>
<evidence type="ECO:0008006" key="3">
    <source>
        <dbReference type="Google" id="ProtNLM"/>
    </source>
</evidence>
<name>A0A9X7VZI3_9BACL</name>
<dbReference type="RefSeq" id="WP_206656822.1">
    <property type="nucleotide sequence ID" value="NZ_CP071182.1"/>
</dbReference>
<organism evidence="1 2">
    <name type="scientific">Alicyclobacillus mengziensis</name>
    <dbReference type="NCBI Taxonomy" id="2931921"/>
    <lineage>
        <taxon>Bacteria</taxon>
        <taxon>Bacillati</taxon>
        <taxon>Bacillota</taxon>
        <taxon>Bacilli</taxon>
        <taxon>Bacillales</taxon>
        <taxon>Alicyclobacillaceae</taxon>
        <taxon>Alicyclobacillus</taxon>
    </lineage>
</organism>
<dbReference type="InterPro" id="IPR043519">
    <property type="entry name" value="NT_sf"/>
</dbReference>